<evidence type="ECO:0000256" key="2">
    <source>
        <dbReference type="ARBA" id="ARBA00008685"/>
    </source>
</evidence>
<dbReference type="RefSeq" id="XP_025418339.1">
    <property type="nucleotide sequence ID" value="XM_025562554.1"/>
</dbReference>
<evidence type="ECO:0000256" key="7">
    <source>
        <dbReference type="ARBA" id="ARBA00023170"/>
    </source>
</evidence>
<evidence type="ECO:0000313" key="12">
    <source>
        <dbReference type="Proteomes" id="UP000694846"/>
    </source>
</evidence>
<evidence type="ECO:0000256" key="1">
    <source>
        <dbReference type="ARBA" id="ARBA00004651"/>
    </source>
</evidence>
<evidence type="ECO:0000259" key="11">
    <source>
        <dbReference type="Pfam" id="PF00060"/>
    </source>
</evidence>
<feature type="signal peptide" evidence="10">
    <location>
        <begin position="1"/>
        <end position="18"/>
    </location>
</feature>
<keyword evidence="10" id="KW-0732">Signal</keyword>
<dbReference type="InterPro" id="IPR001320">
    <property type="entry name" value="Iontro_rcpt_C"/>
</dbReference>
<dbReference type="InterPro" id="IPR052192">
    <property type="entry name" value="Insect_Ionotropic_Sensory_Rcpt"/>
</dbReference>
<dbReference type="OrthoDB" id="8182981at2759"/>
<keyword evidence="5 9" id="KW-1133">Transmembrane helix</keyword>
<name>A0A8B8G518_9HEMI</name>
<keyword evidence="6 9" id="KW-0472">Membrane</keyword>
<comment type="similarity">
    <text evidence="2">Belongs to the glutamate-gated ion channel (TC 1.A.10.1) family.</text>
</comment>
<evidence type="ECO:0000256" key="3">
    <source>
        <dbReference type="ARBA" id="ARBA00022475"/>
    </source>
</evidence>
<feature type="transmembrane region" description="Helical" evidence="9">
    <location>
        <begin position="351"/>
        <end position="371"/>
    </location>
</feature>
<feature type="transmembrane region" description="Helical" evidence="9">
    <location>
        <begin position="418"/>
        <end position="437"/>
    </location>
</feature>
<dbReference type="PANTHER" id="PTHR42643">
    <property type="entry name" value="IONOTROPIC RECEPTOR 20A-RELATED"/>
    <property type="match status" value="1"/>
</dbReference>
<dbReference type="Gene3D" id="1.10.287.70">
    <property type="match status" value="1"/>
</dbReference>
<feature type="transmembrane region" description="Helical" evidence="9">
    <location>
        <begin position="612"/>
        <end position="637"/>
    </location>
</feature>
<keyword evidence="7" id="KW-0675">Receptor</keyword>
<keyword evidence="3" id="KW-1003">Cell membrane</keyword>
<feature type="chain" id="PRO_5034280914" evidence="10">
    <location>
        <begin position="19"/>
        <end position="646"/>
    </location>
</feature>
<evidence type="ECO:0000256" key="9">
    <source>
        <dbReference type="SAM" id="Phobius"/>
    </source>
</evidence>
<reference evidence="13" key="1">
    <citation type="submission" date="2025-08" db="UniProtKB">
        <authorList>
            <consortium name="RefSeq"/>
        </authorList>
    </citation>
    <scope>IDENTIFICATION</scope>
    <source>
        <tissue evidence="13">Whole body</tissue>
    </source>
</reference>
<dbReference type="PANTHER" id="PTHR42643:SF24">
    <property type="entry name" value="IONOTROPIC RECEPTOR 60A"/>
    <property type="match status" value="1"/>
</dbReference>
<comment type="subcellular location">
    <subcellularLocation>
        <location evidence="1">Cell membrane</location>
        <topology evidence="1">Multi-pass membrane protein</topology>
    </subcellularLocation>
</comment>
<dbReference type="GeneID" id="112689053"/>
<keyword evidence="8" id="KW-0325">Glycoprotein</keyword>
<protein>
    <submittedName>
        <fullName evidence="13">Uncharacterized protein LOC112689053</fullName>
    </submittedName>
</protein>
<evidence type="ECO:0000313" key="13">
    <source>
        <dbReference type="RefSeq" id="XP_025418339.1"/>
    </source>
</evidence>
<dbReference type="GO" id="GO:0015276">
    <property type="term" value="F:ligand-gated monoatomic ion channel activity"/>
    <property type="evidence" value="ECO:0007669"/>
    <property type="project" value="InterPro"/>
</dbReference>
<gene>
    <name evidence="13" type="primary">LOC112689053</name>
</gene>
<organism evidence="12 13">
    <name type="scientific">Sipha flava</name>
    <name type="common">yellow sugarcane aphid</name>
    <dbReference type="NCBI Taxonomy" id="143950"/>
    <lineage>
        <taxon>Eukaryota</taxon>
        <taxon>Metazoa</taxon>
        <taxon>Ecdysozoa</taxon>
        <taxon>Arthropoda</taxon>
        <taxon>Hexapoda</taxon>
        <taxon>Insecta</taxon>
        <taxon>Pterygota</taxon>
        <taxon>Neoptera</taxon>
        <taxon>Paraneoptera</taxon>
        <taxon>Hemiptera</taxon>
        <taxon>Sternorrhyncha</taxon>
        <taxon>Aphidomorpha</taxon>
        <taxon>Aphidoidea</taxon>
        <taxon>Aphididae</taxon>
        <taxon>Sipha</taxon>
    </lineage>
</organism>
<keyword evidence="4 9" id="KW-0812">Transmembrane</keyword>
<dbReference type="Proteomes" id="UP000694846">
    <property type="component" value="Unplaced"/>
</dbReference>
<evidence type="ECO:0000256" key="6">
    <source>
        <dbReference type="ARBA" id="ARBA00023136"/>
    </source>
</evidence>
<proteinExistence type="inferred from homology"/>
<dbReference type="Pfam" id="PF00060">
    <property type="entry name" value="Lig_chan"/>
    <property type="match status" value="1"/>
</dbReference>
<dbReference type="AlphaFoldDB" id="A0A8B8G518"/>
<evidence type="ECO:0000256" key="8">
    <source>
        <dbReference type="ARBA" id="ARBA00023180"/>
    </source>
</evidence>
<dbReference type="Gene3D" id="3.40.190.10">
    <property type="entry name" value="Periplasmic binding protein-like II"/>
    <property type="match status" value="1"/>
</dbReference>
<keyword evidence="12" id="KW-1185">Reference proteome</keyword>
<dbReference type="SUPFAM" id="SSF53850">
    <property type="entry name" value="Periplasmic binding protein-like II"/>
    <property type="match status" value="1"/>
</dbReference>
<sequence length="646" mass="74777">MRWTVAVMVLFWPEMADGGLGPHVRDDRPHRLTAAKLTAYVDKTFGPSQRCLRVVVTDDTAGTAAIVAMLHGRDQRPRWEDEIGSRRTLTTPVTRSIELNESVTTAAAEDGPDMFCQAYVVVGLRPSAVEKCFDDFRSTNSAHRMLVIVVQDNELIEPFIKYSPEYFNYKDVILINVNPQKETVYQMSIQFEKFIPISNSQDQWYRHDLEGKRKVKNFHQTRIKLLVYNNSLFSSVIIDKETGKLILYHGVECCIFKEIARRLNITWDVYTSEDNDKWGTVQPNNTVTGGALRWLNTKQADVSFCSFWIEITKLKFVDMSRFWGTMCLKFLVPKSKPLREKWDLLFRPFPLSLWLLVFFSAILIIFTVWILAGIQKKIGFERITVFTSLSSTIFWIIGSMLLTNNPQTYRMGPIRHLINWWCMFVFIMSTSFSSNLYSYMTSPEYNKLVLKIEDMVKHNYHWGLTYPPPFDFILKMQNPVHREFSERFTPERSAADRIGRLQRGKYAVLVKCLNEKHFMESEEVPAALLNNMRTTRTCLNQFNIGFGFARGSPYVRPANLVVQRIFESGLIDYWSSRVTEDRITAATFERVYETKPRKNDHPTALTYRQFKVLMVVWTVGCALSAVVFAGECLRGAWTSGGRDSRP</sequence>
<feature type="transmembrane region" description="Helical" evidence="9">
    <location>
        <begin position="383"/>
        <end position="403"/>
    </location>
</feature>
<evidence type="ECO:0000256" key="10">
    <source>
        <dbReference type="SAM" id="SignalP"/>
    </source>
</evidence>
<feature type="domain" description="Ionotropic glutamate receptor C-terminal" evidence="11">
    <location>
        <begin position="352"/>
        <end position="621"/>
    </location>
</feature>
<dbReference type="GO" id="GO:0005886">
    <property type="term" value="C:plasma membrane"/>
    <property type="evidence" value="ECO:0007669"/>
    <property type="project" value="UniProtKB-SubCell"/>
</dbReference>
<evidence type="ECO:0000256" key="5">
    <source>
        <dbReference type="ARBA" id="ARBA00022989"/>
    </source>
</evidence>
<evidence type="ECO:0000256" key="4">
    <source>
        <dbReference type="ARBA" id="ARBA00022692"/>
    </source>
</evidence>
<dbReference type="GO" id="GO:0050906">
    <property type="term" value="P:detection of stimulus involved in sensory perception"/>
    <property type="evidence" value="ECO:0007669"/>
    <property type="project" value="UniProtKB-ARBA"/>
</dbReference>
<accession>A0A8B8G518</accession>